<dbReference type="InterPro" id="IPR041588">
    <property type="entry name" value="Integrase_H2C2"/>
</dbReference>
<proteinExistence type="predicted"/>
<evidence type="ECO:0008006" key="5">
    <source>
        <dbReference type="Google" id="ProtNLM"/>
    </source>
</evidence>
<evidence type="ECO:0000313" key="3">
    <source>
        <dbReference type="EMBL" id="KAK6762993.1"/>
    </source>
</evidence>
<dbReference type="PANTHER" id="PTHR47331">
    <property type="entry name" value="PHD-TYPE DOMAIN-CONTAINING PROTEIN"/>
    <property type="match status" value="1"/>
</dbReference>
<evidence type="ECO:0000259" key="1">
    <source>
        <dbReference type="Pfam" id="PF17921"/>
    </source>
</evidence>
<keyword evidence="4" id="KW-1185">Reference proteome</keyword>
<dbReference type="Gene3D" id="1.10.340.70">
    <property type="match status" value="1"/>
</dbReference>
<name>A0ABR1EKH4_NECAM</name>
<dbReference type="Pfam" id="PF18701">
    <property type="entry name" value="DUF5641"/>
    <property type="match status" value="1"/>
</dbReference>
<sequence length="256" mass="29593">MPIYIDNGSDLARLIIIDLHCNNGHCGKDLILSLARQKYWIPQPSRAIKKYTEDFTICKRCQEIYPAFEPELIQTAAQAYDALASWENIATKFWEKWNTEYLTILRDSHRCQLNKKRHVSKIPQVGEIILVEQELLPRGHIWVYGKTEDLVRSADGMIRFAKILMPSRKVLQRPVNKVYPLEIPPEPDNQQSVERKSEIMDNDIHIPTVTKSRIHLARTSKSRAVDDSIYSLSFENSIQTSTDQLLIHLLDQQCPG</sequence>
<dbReference type="Proteomes" id="UP001303046">
    <property type="component" value="Unassembled WGS sequence"/>
</dbReference>
<organism evidence="3 4">
    <name type="scientific">Necator americanus</name>
    <name type="common">Human hookworm</name>
    <dbReference type="NCBI Taxonomy" id="51031"/>
    <lineage>
        <taxon>Eukaryota</taxon>
        <taxon>Metazoa</taxon>
        <taxon>Ecdysozoa</taxon>
        <taxon>Nematoda</taxon>
        <taxon>Chromadorea</taxon>
        <taxon>Rhabditida</taxon>
        <taxon>Rhabditina</taxon>
        <taxon>Rhabditomorpha</taxon>
        <taxon>Strongyloidea</taxon>
        <taxon>Ancylostomatidae</taxon>
        <taxon>Bunostominae</taxon>
        <taxon>Necator</taxon>
    </lineage>
</organism>
<comment type="caution">
    <text evidence="3">The sequence shown here is derived from an EMBL/GenBank/DDBJ whole genome shotgun (WGS) entry which is preliminary data.</text>
</comment>
<reference evidence="3 4" key="1">
    <citation type="submission" date="2023-08" db="EMBL/GenBank/DDBJ databases">
        <title>A Necator americanus chromosomal reference genome.</title>
        <authorList>
            <person name="Ilik V."/>
            <person name="Petrzelkova K.J."/>
            <person name="Pardy F."/>
            <person name="Fuh T."/>
            <person name="Niatou-Singa F.S."/>
            <person name="Gouil Q."/>
            <person name="Baker L."/>
            <person name="Ritchie M.E."/>
            <person name="Jex A.R."/>
            <person name="Gazzola D."/>
            <person name="Li H."/>
            <person name="Toshio Fujiwara R."/>
            <person name="Zhan B."/>
            <person name="Aroian R.V."/>
            <person name="Pafco B."/>
            <person name="Schwarz E.M."/>
        </authorList>
    </citation>
    <scope>NUCLEOTIDE SEQUENCE [LARGE SCALE GENOMIC DNA]</scope>
    <source>
        <strain evidence="3 4">Aroian</strain>
        <tissue evidence="3">Whole animal</tissue>
    </source>
</reference>
<gene>
    <name evidence="3" type="primary">Necator_chrX.g23793</name>
    <name evidence="3" type="ORF">RB195_023629</name>
</gene>
<dbReference type="Pfam" id="PF17921">
    <property type="entry name" value="Integrase_H2C2"/>
    <property type="match status" value="1"/>
</dbReference>
<evidence type="ECO:0000313" key="4">
    <source>
        <dbReference type="Proteomes" id="UP001303046"/>
    </source>
</evidence>
<feature type="domain" description="DUF5641" evidence="2">
    <location>
        <begin position="87"/>
        <end position="181"/>
    </location>
</feature>
<evidence type="ECO:0000259" key="2">
    <source>
        <dbReference type="Pfam" id="PF18701"/>
    </source>
</evidence>
<protein>
    <recommendedName>
        <fullName evidence="5">DUF5641 domain-containing protein</fullName>
    </recommendedName>
</protein>
<dbReference type="EMBL" id="JAVFWL010000006">
    <property type="protein sequence ID" value="KAK6762993.1"/>
    <property type="molecule type" value="Genomic_DNA"/>
</dbReference>
<feature type="domain" description="Integrase zinc-binding" evidence="1">
    <location>
        <begin position="10"/>
        <end position="61"/>
    </location>
</feature>
<dbReference type="InterPro" id="IPR040676">
    <property type="entry name" value="DUF5641"/>
</dbReference>
<accession>A0ABR1EKH4</accession>